<keyword evidence="2" id="KW-1185">Reference proteome</keyword>
<name>A0AAE0T312_9BIVA</name>
<organism evidence="1 2">
    <name type="scientific">Potamilus streckersoni</name>
    <dbReference type="NCBI Taxonomy" id="2493646"/>
    <lineage>
        <taxon>Eukaryota</taxon>
        <taxon>Metazoa</taxon>
        <taxon>Spiralia</taxon>
        <taxon>Lophotrochozoa</taxon>
        <taxon>Mollusca</taxon>
        <taxon>Bivalvia</taxon>
        <taxon>Autobranchia</taxon>
        <taxon>Heteroconchia</taxon>
        <taxon>Palaeoheterodonta</taxon>
        <taxon>Unionida</taxon>
        <taxon>Unionoidea</taxon>
        <taxon>Unionidae</taxon>
        <taxon>Ambleminae</taxon>
        <taxon>Lampsilini</taxon>
        <taxon>Potamilus</taxon>
    </lineage>
</organism>
<reference evidence="1" key="1">
    <citation type="journal article" date="2021" name="Genome Biol. Evol.">
        <title>A High-Quality Reference Genome for a Parasitic Bivalve with Doubly Uniparental Inheritance (Bivalvia: Unionida).</title>
        <authorList>
            <person name="Smith C.H."/>
        </authorList>
    </citation>
    <scope>NUCLEOTIDE SEQUENCE</scope>
    <source>
        <strain evidence="1">CHS0354</strain>
    </source>
</reference>
<gene>
    <name evidence="1" type="ORF">CHS0354_018747</name>
</gene>
<sequence>MSSKKVATGLGVQGRVTPSQVFKPDININLQTLPLELQEKIYKDIWQSLASAKSQLVTVERLCREIHRRKVKEVNQQVRCLWIKVVFILCFRFRPFTTEDFINILDRYPEWQWNEITHYVQYFRSKRSV</sequence>
<evidence type="ECO:0000313" key="2">
    <source>
        <dbReference type="Proteomes" id="UP001195483"/>
    </source>
</evidence>
<dbReference type="Proteomes" id="UP001195483">
    <property type="component" value="Unassembled WGS sequence"/>
</dbReference>
<reference evidence="1" key="2">
    <citation type="journal article" date="2021" name="Genome Biol. Evol.">
        <title>Developing a high-quality reference genome for a parasitic bivalve with doubly uniparental inheritance (Bivalvia: Unionida).</title>
        <authorList>
            <person name="Smith C.H."/>
        </authorList>
    </citation>
    <scope>NUCLEOTIDE SEQUENCE</scope>
    <source>
        <strain evidence="1">CHS0354</strain>
        <tissue evidence="1">Mantle</tissue>
    </source>
</reference>
<dbReference type="AlphaFoldDB" id="A0AAE0T312"/>
<protein>
    <submittedName>
        <fullName evidence="1">Uncharacterized protein</fullName>
    </submittedName>
</protein>
<accession>A0AAE0T312</accession>
<comment type="caution">
    <text evidence="1">The sequence shown here is derived from an EMBL/GenBank/DDBJ whole genome shotgun (WGS) entry which is preliminary data.</text>
</comment>
<evidence type="ECO:0000313" key="1">
    <source>
        <dbReference type="EMBL" id="KAK3602885.1"/>
    </source>
</evidence>
<proteinExistence type="predicted"/>
<reference evidence="1" key="3">
    <citation type="submission" date="2023-05" db="EMBL/GenBank/DDBJ databases">
        <authorList>
            <person name="Smith C.H."/>
        </authorList>
    </citation>
    <scope>NUCLEOTIDE SEQUENCE</scope>
    <source>
        <strain evidence="1">CHS0354</strain>
        <tissue evidence="1">Mantle</tissue>
    </source>
</reference>
<dbReference type="EMBL" id="JAEAOA010001148">
    <property type="protein sequence ID" value="KAK3602885.1"/>
    <property type="molecule type" value="Genomic_DNA"/>
</dbReference>